<dbReference type="Gene3D" id="1.10.510.10">
    <property type="entry name" value="Transferase(Phosphotransferase) domain 1"/>
    <property type="match status" value="1"/>
</dbReference>
<evidence type="ECO:0000313" key="3">
    <source>
        <dbReference type="EMBL" id="CAB4870828.1"/>
    </source>
</evidence>
<reference evidence="3" key="1">
    <citation type="submission" date="2020-05" db="EMBL/GenBank/DDBJ databases">
        <authorList>
            <person name="Chiriac C."/>
            <person name="Salcher M."/>
            <person name="Ghai R."/>
            <person name="Kavagutti S V."/>
        </authorList>
    </citation>
    <scope>NUCLEOTIDE SEQUENCE</scope>
</reference>
<evidence type="ECO:0000256" key="1">
    <source>
        <dbReference type="SAM" id="MobiDB-lite"/>
    </source>
</evidence>
<name>A0A6J7DMW8_9ZZZZ</name>
<sequence length="503" mass="52838">MTIPRRIQRYSLVEAIESPAADSSVILWRGHDDVLDREVSIRLIRQDDPRSSAVLAAARAAALVEDRRLLRVLDVLTVPASTDEPAMAAVVSEWATGSTVQQSLVAGRLKPLPLEEAVSIVDDVARAVSAGLSTTLAHGRLRPSSVIVTDAGEVRVRGLAVDAALWGPLNPSLGTTQADVDGLGSLLYLLLTGMWPGEPDGSPYGLPRAPRAGGFVLPPSRVSASIPRNIDDCIARSVHDAARPRGVTTVRDAGAFAVMLGVARDYVGASLDSDRVPYVDRPALTNPKRIAISAGAVAAAALVGFIGWQVVAGGPSAWQPSAGADSDAMLTASATPTVQNVPGIEQVLAVAAATSFDPNGDDNRNGKPDGRKGRENEQDIPLIFDEDPMTAWTSDRYRSFDADGKGGVGIVLDLGSQQAVSSVSLAFADVGAQTEVRVANKVYRDPGTWRLLAQSSAGGQNIDLRTPRPLVGRYVLLWFPKLPESASSPGAFEVSVSSVTVKG</sequence>
<gene>
    <name evidence="3" type="ORF">UFOPK3402_00679</name>
</gene>
<dbReference type="InterPro" id="IPR008979">
    <property type="entry name" value="Galactose-bd-like_sf"/>
</dbReference>
<keyword evidence="2" id="KW-0812">Transmembrane</keyword>
<evidence type="ECO:0000256" key="2">
    <source>
        <dbReference type="SAM" id="Phobius"/>
    </source>
</evidence>
<dbReference type="Gene3D" id="2.60.120.260">
    <property type="entry name" value="Galactose-binding domain-like"/>
    <property type="match status" value="1"/>
</dbReference>
<feature type="transmembrane region" description="Helical" evidence="2">
    <location>
        <begin position="290"/>
        <end position="311"/>
    </location>
</feature>
<feature type="compositionally biased region" description="Basic and acidic residues" evidence="1">
    <location>
        <begin position="361"/>
        <end position="377"/>
    </location>
</feature>
<keyword evidence="2" id="KW-1133">Transmembrane helix</keyword>
<proteinExistence type="predicted"/>
<dbReference type="EMBL" id="CAFBLS010000065">
    <property type="protein sequence ID" value="CAB4870828.1"/>
    <property type="molecule type" value="Genomic_DNA"/>
</dbReference>
<dbReference type="InterPro" id="IPR011009">
    <property type="entry name" value="Kinase-like_dom_sf"/>
</dbReference>
<dbReference type="AlphaFoldDB" id="A0A6J7DMW8"/>
<organism evidence="3">
    <name type="scientific">freshwater metagenome</name>
    <dbReference type="NCBI Taxonomy" id="449393"/>
    <lineage>
        <taxon>unclassified sequences</taxon>
        <taxon>metagenomes</taxon>
        <taxon>ecological metagenomes</taxon>
    </lineage>
</organism>
<feature type="region of interest" description="Disordered" evidence="1">
    <location>
        <begin position="355"/>
        <end position="380"/>
    </location>
</feature>
<accession>A0A6J7DMW8</accession>
<keyword evidence="2" id="KW-0472">Membrane</keyword>
<dbReference type="SUPFAM" id="SSF56112">
    <property type="entry name" value="Protein kinase-like (PK-like)"/>
    <property type="match status" value="1"/>
</dbReference>
<protein>
    <submittedName>
        <fullName evidence="3">Unannotated protein</fullName>
    </submittedName>
</protein>
<dbReference type="SUPFAM" id="SSF49785">
    <property type="entry name" value="Galactose-binding domain-like"/>
    <property type="match status" value="1"/>
</dbReference>